<accession>A0A9X5C3S2</accession>
<evidence type="ECO:0000313" key="1">
    <source>
        <dbReference type="EMBL" id="NDO67339.1"/>
    </source>
</evidence>
<evidence type="ECO:0000313" key="2">
    <source>
        <dbReference type="Proteomes" id="UP000474104"/>
    </source>
</evidence>
<dbReference type="EMBL" id="VIRB01000005">
    <property type="protein sequence ID" value="NDO67339.1"/>
    <property type="molecule type" value="Genomic_DNA"/>
</dbReference>
<name>A0A9X5C3S2_9FIRM</name>
<sequence>MFANSLFSDFLKENGLKIWKNESTRDIICLEFNYGSRSYQKELEHLKKIAKNARKEYRIADVRRDKYLMEKTLNKRKKISTLLCIAHKNKDKYKSLTNEELRTLIYNAGIDVKYVTRDRNGVIKKEEVIHYKMLYRSTGKAKKGTCMFIKDKLYKKARNFLYMGIKPSDDNPMIVELSAYAPLVSSGIVGKVKINPKNILILKDIDKFFTTNVISVETDDNKHCVAKMINNYKLKNTLFDGQALIDSSIFPSWGNGYILLRHHFCKMAAFNTNIQKFFKDYFGDNYQTATVKDMFGNVHYAKDI</sequence>
<comment type="caution">
    <text evidence="1">The sequence shown here is derived from an EMBL/GenBank/DDBJ whole genome shotgun (WGS) entry which is preliminary data.</text>
</comment>
<dbReference type="AlphaFoldDB" id="A0A9X5C3S2"/>
<gene>
    <name evidence="1" type="ORF">FMM80_00735</name>
</gene>
<protein>
    <submittedName>
        <fullName evidence="1">Uncharacterized protein</fullName>
    </submittedName>
</protein>
<proteinExistence type="predicted"/>
<feature type="non-terminal residue" evidence="1">
    <location>
        <position position="304"/>
    </location>
</feature>
<dbReference type="Proteomes" id="UP000474104">
    <property type="component" value="Unassembled WGS sequence"/>
</dbReference>
<organism evidence="1 2">
    <name type="scientific">Schaedlerella arabinosiphila</name>
    <dbReference type="NCBI Taxonomy" id="2044587"/>
    <lineage>
        <taxon>Bacteria</taxon>
        <taxon>Bacillati</taxon>
        <taxon>Bacillota</taxon>
        <taxon>Clostridia</taxon>
        <taxon>Lachnospirales</taxon>
        <taxon>Lachnospiraceae</taxon>
        <taxon>Schaedlerella</taxon>
    </lineage>
</organism>
<reference evidence="1 2" key="1">
    <citation type="submission" date="2019-07" db="EMBL/GenBank/DDBJ databases">
        <title>Draft genome sequences of 15 bacterial species constituting the stable defined intestinal microbiota of the GM15 gnotobiotic mouse model.</title>
        <authorList>
            <person name="Elie C."/>
            <person name="Mathieu A."/>
            <person name="Saliou A."/>
            <person name="Darnaud M."/>
            <person name="Leulier F."/>
            <person name="Tamellini A."/>
        </authorList>
    </citation>
    <scope>NUCLEOTIDE SEQUENCE [LARGE SCALE GENOMIC DNA]</scope>
    <source>
        <strain evidence="2">ASF 502</strain>
    </source>
</reference>